<dbReference type="OrthoDB" id="190500at2"/>
<dbReference type="EMBL" id="BBZA01000009">
    <property type="protein sequence ID" value="GAP61725.1"/>
    <property type="molecule type" value="Genomic_DNA"/>
</dbReference>
<evidence type="ECO:0000259" key="3">
    <source>
        <dbReference type="Pfam" id="PF03787"/>
    </source>
</evidence>
<dbReference type="AlphaFoldDB" id="A0A0M8K503"/>
<evidence type="ECO:0000313" key="4">
    <source>
        <dbReference type="EMBL" id="GAP61725.1"/>
    </source>
</evidence>
<proteinExistence type="predicted"/>
<dbReference type="GO" id="GO:0051607">
    <property type="term" value="P:defense response to virus"/>
    <property type="evidence" value="ECO:0007669"/>
    <property type="project" value="UniProtKB-KW"/>
</dbReference>
<dbReference type="RefSeq" id="WP_054491674.1">
    <property type="nucleotide sequence ID" value="NZ_BBZA01000009.1"/>
</dbReference>
<reference evidence="6" key="3">
    <citation type="submission" date="2015-08" db="EMBL/GenBank/DDBJ databases">
        <title>Draft Genome Sequence of a Heterotrophic Facultative Anaerobic Bacterium Ardenticatena maritima Strain 110S.</title>
        <authorList>
            <person name="Kawaichi S."/>
            <person name="Yoshida T."/>
            <person name="Sako Y."/>
            <person name="Nakamura R."/>
        </authorList>
    </citation>
    <scope>NUCLEOTIDE SEQUENCE [LARGE SCALE GENOMIC DNA]</scope>
    <source>
        <strain evidence="6">110S</strain>
    </source>
</reference>
<evidence type="ECO:0000256" key="2">
    <source>
        <dbReference type="SAM" id="MobiDB-lite"/>
    </source>
</evidence>
<sequence>MLSNRKPPAFSPPGVHPKDGRITQVRTYKLITPLYGGGAETQKPDEVTVVRASEIRGLLRFWWRATRGGQFDGSLAKMRAAEEAIWGSAAGESKAGPSPVALAVRILKRGQKMEDVSIRTRRGNQRVNIGDPRSPYGYVAFPLRDSRGSVWKDVEFELHITINRTNVQGGGKTLNVQEEVEAALWAWETFGGVGARTRRGFGALQLTKIDGQSVHEPTAKEVESYVRNGLHKYVRGTQWPCGVAHLTSDMMWKITNRHNDADAAWQYLFKSLKDFRQARYPDSKNRPFGRSKWPEPDAIRRITGTSSPGHAPQHPVRDKFPRGQFGLPIIFQFKEDDEKNGDPPKTVLEGAQHDRFASRLILRPLACQGGAVGLACVLEGPKDPPGGYVLKQQSNGQVLARPNVDLTRQDALKIGPLNGEPDVLKAFLKTLGWKEE</sequence>
<dbReference type="NCBIfam" id="TIGR01894">
    <property type="entry name" value="cas_TM1795_cmr1"/>
    <property type="match status" value="1"/>
</dbReference>
<dbReference type="Proteomes" id="UP000050502">
    <property type="component" value="Unassembled WGS sequence"/>
</dbReference>
<keyword evidence="6" id="KW-1185">Reference proteome</keyword>
<dbReference type="Pfam" id="PF03787">
    <property type="entry name" value="RAMPs"/>
    <property type="match status" value="1"/>
</dbReference>
<reference evidence="5 7" key="2">
    <citation type="submission" date="2015-07" db="EMBL/GenBank/DDBJ databases">
        <title>Whole genome sequence of Ardenticatena maritima DSM 23922.</title>
        <authorList>
            <person name="Hemp J."/>
            <person name="Ward L.M."/>
            <person name="Pace L.A."/>
            <person name="Fischer W.W."/>
        </authorList>
    </citation>
    <scope>NUCLEOTIDE SEQUENCE [LARGE SCALE GENOMIC DNA]</scope>
    <source>
        <strain evidence="5 7">110S</strain>
    </source>
</reference>
<evidence type="ECO:0000256" key="1">
    <source>
        <dbReference type="ARBA" id="ARBA00023118"/>
    </source>
</evidence>
<dbReference type="InParanoid" id="A0A0M8K503"/>
<evidence type="ECO:0000313" key="5">
    <source>
        <dbReference type="EMBL" id="KPL88583.1"/>
    </source>
</evidence>
<dbReference type="STRING" id="872965.SE16_07410"/>
<name>A0A0M8K503_9CHLR</name>
<feature type="region of interest" description="Disordered" evidence="2">
    <location>
        <begin position="283"/>
        <end position="319"/>
    </location>
</feature>
<dbReference type="Proteomes" id="UP000037784">
    <property type="component" value="Unassembled WGS sequence"/>
</dbReference>
<feature type="region of interest" description="Disordered" evidence="2">
    <location>
        <begin position="1"/>
        <end position="21"/>
    </location>
</feature>
<protein>
    <recommendedName>
        <fullName evidence="3">CRISPR type III-associated protein domain-containing protein</fullName>
    </recommendedName>
</protein>
<keyword evidence="1" id="KW-0051">Antiviral defense</keyword>
<comment type="caution">
    <text evidence="4">The sequence shown here is derived from an EMBL/GenBank/DDBJ whole genome shotgun (WGS) entry which is preliminary data.</text>
</comment>
<feature type="domain" description="CRISPR type III-associated protein" evidence="3">
    <location>
        <begin position="27"/>
        <end position="204"/>
    </location>
</feature>
<dbReference type="InterPro" id="IPR005537">
    <property type="entry name" value="RAMP_III_fam"/>
</dbReference>
<dbReference type="PATRIC" id="fig|872965.6.peg.1526"/>
<evidence type="ECO:0000313" key="6">
    <source>
        <dbReference type="Proteomes" id="UP000037784"/>
    </source>
</evidence>
<dbReference type="InterPro" id="IPR007522">
    <property type="entry name" value="CRISPR-assoc_prot_TM1795"/>
</dbReference>
<accession>A0A0M8K503</accession>
<gene>
    <name evidence="4" type="ORF">ARMA_0148</name>
    <name evidence="5" type="ORF">SE16_07410</name>
</gene>
<organism evidence="4 6">
    <name type="scientific">Ardenticatena maritima</name>
    <dbReference type="NCBI Taxonomy" id="872965"/>
    <lineage>
        <taxon>Bacteria</taxon>
        <taxon>Bacillati</taxon>
        <taxon>Chloroflexota</taxon>
        <taxon>Ardenticatenia</taxon>
        <taxon>Ardenticatenales</taxon>
        <taxon>Ardenticatenaceae</taxon>
        <taxon>Ardenticatena</taxon>
    </lineage>
</organism>
<evidence type="ECO:0000313" key="7">
    <source>
        <dbReference type="Proteomes" id="UP000050502"/>
    </source>
</evidence>
<dbReference type="EMBL" id="LGKN01000004">
    <property type="protein sequence ID" value="KPL88583.1"/>
    <property type="molecule type" value="Genomic_DNA"/>
</dbReference>
<reference evidence="4 6" key="1">
    <citation type="journal article" date="2015" name="Genome Announc.">
        <title>Draft Genome Sequence of a Heterotrophic Facultative Anaerobic Thermophilic Bacterium, Ardenticatena maritima Strain 110ST.</title>
        <authorList>
            <person name="Kawaichi S."/>
            <person name="Yoshida T."/>
            <person name="Sako Y."/>
            <person name="Nakamura R."/>
        </authorList>
    </citation>
    <scope>NUCLEOTIDE SEQUENCE [LARGE SCALE GENOMIC DNA]</scope>
    <source>
        <strain evidence="4 6">110S</strain>
    </source>
</reference>